<keyword evidence="5" id="KW-0472">Membrane</keyword>
<protein>
    <submittedName>
        <fullName evidence="11">Ger(X)C family spore germination protein</fullName>
    </submittedName>
</protein>
<evidence type="ECO:0000256" key="3">
    <source>
        <dbReference type="ARBA" id="ARBA00022544"/>
    </source>
</evidence>
<dbReference type="InterPro" id="IPR038501">
    <property type="entry name" value="Spore_GerAC_C_sf"/>
</dbReference>
<organism evidence="11 12">
    <name type="scientific">Cohnella xylanilytica</name>
    <dbReference type="NCBI Taxonomy" id="557555"/>
    <lineage>
        <taxon>Bacteria</taxon>
        <taxon>Bacillati</taxon>
        <taxon>Bacillota</taxon>
        <taxon>Bacilli</taxon>
        <taxon>Bacillales</taxon>
        <taxon>Paenibacillaceae</taxon>
        <taxon>Cohnella</taxon>
    </lineage>
</organism>
<keyword evidence="3" id="KW-0309">Germination</keyword>
<keyword evidence="7" id="KW-0449">Lipoprotein</keyword>
<evidence type="ECO:0000256" key="4">
    <source>
        <dbReference type="ARBA" id="ARBA00022729"/>
    </source>
</evidence>
<gene>
    <name evidence="11" type="ORF">H7B90_13550</name>
</gene>
<reference evidence="11 12" key="1">
    <citation type="submission" date="2020-08" db="EMBL/GenBank/DDBJ databases">
        <title>Cohnella phylogeny.</title>
        <authorList>
            <person name="Dunlap C."/>
        </authorList>
    </citation>
    <scope>NUCLEOTIDE SEQUENCE [LARGE SCALE GENOMIC DNA]</scope>
    <source>
        <strain evidence="11 12">DSM 25239</strain>
    </source>
</reference>
<evidence type="ECO:0000259" key="9">
    <source>
        <dbReference type="Pfam" id="PF05504"/>
    </source>
</evidence>
<dbReference type="GO" id="GO:0009847">
    <property type="term" value="P:spore germination"/>
    <property type="evidence" value="ECO:0007669"/>
    <property type="project" value="InterPro"/>
</dbReference>
<evidence type="ECO:0000256" key="8">
    <source>
        <dbReference type="SAM" id="SignalP"/>
    </source>
</evidence>
<dbReference type="InterPro" id="IPR008844">
    <property type="entry name" value="Spore_GerAC-like"/>
</dbReference>
<dbReference type="RefSeq" id="WP_185136413.1">
    <property type="nucleotide sequence ID" value="NZ_JACJVR010000052.1"/>
</dbReference>
<dbReference type="Pfam" id="PF25198">
    <property type="entry name" value="Spore_GerAC_N"/>
    <property type="match status" value="1"/>
</dbReference>
<accession>A0A841U2X2</accession>
<dbReference type="InterPro" id="IPR046953">
    <property type="entry name" value="Spore_GerAC-like_C"/>
</dbReference>
<feature type="chain" id="PRO_5039094668" evidence="8">
    <location>
        <begin position="21"/>
        <end position="359"/>
    </location>
</feature>
<dbReference type="AlphaFoldDB" id="A0A841U2X2"/>
<evidence type="ECO:0000259" key="10">
    <source>
        <dbReference type="Pfam" id="PF25198"/>
    </source>
</evidence>
<comment type="similarity">
    <text evidence="2">Belongs to the GerABKC lipoprotein family.</text>
</comment>
<keyword evidence="12" id="KW-1185">Reference proteome</keyword>
<dbReference type="Proteomes" id="UP000553776">
    <property type="component" value="Unassembled WGS sequence"/>
</dbReference>
<name>A0A841U2X2_9BACL</name>
<dbReference type="PROSITE" id="PS51257">
    <property type="entry name" value="PROKAR_LIPOPROTEIN"/>
    <property type="match status" value="1"/>
</dbReference>
<evidence type="ECO:0000256" key="7">
    <source>
        <dbReference type="ARBA" id="ARBA00023288"/>
    </source>
</evidence>
<dbReference type="Pfam" id="PF05504">
    <property type="entry name" value="Spore_GerAC"/>
    <property type="match status" value="1"/>
</dbReference>
<sequence>MRRILIALSLCLLLSGCGMKDIDKRFYVVTTGIDWSGNPQKPYRISVRLAITSAKVESGSSKTQIVTIDAPSIAEGVRHLKSFVDKELEFGHCRVFILGKELLQNGPPGSMSWFARRRDIQLVSYFAVGDPDALSVLKVQPQSERYPGNALFLTFGKEGTESPYITTTYLFDMVRRHFEMGLDPVLPVIRPKEKTYEVDRVLLMDKKKSRLILTPEETQLYNMTANKATKSEMKMSRGADRVVLTVNYVRSKIDVGQGDIPLVTMKVKIRGFLEESPPDLLEKDWHGLERELGKHFSGQVEELLYKIRDAGVDPYGFGLHYLASYFGGKKDYERWVEAYSKVRFKVVTEVKITGAGVVR</sequence>
<proteinExistence type="inferred from homology"/>
<comment type="caution">
    <text evidence="11">The sequence shown here is derived from an EMBL/GenBank/DDBJ whole genome shotgun (WGS) entry which is preliminary data.</text>
</comment>
<dbReference type="PANTHER" id="PTHR35789">
    <property type="entry name" value="SPORE GERMINATION PROTEIN B3"/>
    <property type="match status" value="1"/>
</dbReference>
<dbReference type="EMBL" id="JACJVR010000052">
    <property type="protein sequence ID" value="MBB6692430.1"/>
    <property type="molecule type" value="Genomic_DNA"/>
</dbReference>
<dbReference type="InterPro" id="IPR057336">
    <property type="entry name" value="GerAC_N"/>
</dbReference>
<evidence type="ECO:0000313" key="11">
    <source>
        <dbReference type="EMBL" id="MBB6692430.1"/>
    </source>
</evidence>
<keyword evidence="6" id="KW-0564">Palmitate</keyword>
<evidence type="ECO:0000256" key="1">
    <source>
        <dbReference type="ARBA" id="ARBA00004635"/>
    </source>
</evidence>
<evidence type="ECO:0000256" key="6">
    <source>
        <dbReference type="ARBA" id="ARBA00023139"/>
    </source>
</evidence>
<feature type="domain" description="Spore germination protein N-terminal" evidence="10">
    <location>
        <begin position="19"/>
        <end position="190"/>
    </location>
</feature>
<evidence type="ECO:0000256" key="2">
    <source>
        <dbReference type="ARBA" id="ARBA00007886"/>
    </source>
</evidence>
<feature type="signal peptide" evidence="8">
    <location>
        <begin position="1"/>
        <end position="20"/>
    </location>
</feature>
<feature type="domain" description="Spore germination GerAC-like C-terminal" evidence="9">
    <location>
        <begin position="206"/>
        <end position="356"/>
    </location>
</feature>
<dbReference type="Gene3D" id="3.30.300.210">
    <property type="entry name" value="Nutrient germinant receptor protein C, domain 3"/>
    <property type="match status" value="1"/>
</dbReference>
<keyword evidence="4 8" id="KW-0732">Signal</keyword>
<evidence type="ECO:0000256" key="5">
    <source>
        <dbReference type="ARBA" id="ARBA00023136"/>
    </source>
</evidence>
<dbReference type="PANTHER" id="PTHR35789:SF1">
    <property type="entry name" value="SPORE GERMINATION PROTEIN B3"/>
    <property type="match status" value="1"/>
</dbReference>
<comment type="subcellular location">
    <subcellularLocation>
        <location evidence="1">Membrane</location>
        <topology evidence="1">Lipid-anchor</topology>
    </subcellularLocation>
</comment>
<dbReference type="GO" id="GO:0016020">
    <property type="term" value="C:membrane"/>
    <property type="evidence" value="ECO:0007669"/>
    <property type="project" value="UniProtKB-SubCell"/>
</dbReference>
<evidence type="ECO:0000313" key="12">
    <source>
        <dbReference type="Proteomes" id="UP000553776"/>
    </source>
</evidence>